<gene>
    <name evidence="1" type="primary">X975_05742</name>
    <name evidence="1" type="ORF">TNCV_3182211</name>
</gene>
<keyword evidence="2" id="KW-1185">Reference proteome</keyword>
<evidence type="ECO:0000313" key="2">
    <source>
        <dbReference type="Proteomes" id="UP000887159"/>
    </source>
</evidence>
<sequence>MNSIRSDVSDAGISVSSKTTRSRLSNVRLKASAAGASAAGAAAGEGGGGGCASYGAYSPNGPYGSYGAYEPHGGLERISHHYGLLGIYPYYMFSAHDLGHIFPDYNDFHPGPFHPVQFPRTWQHSKQRRRWVGGEGSTCNGCRDPKCPSARRLRKVREDTGVPNEGATCAWMVADEAVGYTRSFLTMWWSSRRLVCRGRP</sequence>
<evidence type="ECO:0000313" key="1">
    <source>
        <dbReference type="EMBL" id="GFY11370.1"/>
    </source>
</evidence>
<comment type="caution">
    <text evidence="1">The sequence shown here is derived from an EMBL/GenBank/DDBJ whole genome shotgun (WGS) entry which is preliminary data.</text>
</comment>
<accession>A0A8X6SHN2</accession>
<reference evidence="1" key="1">
    <citation type="submission" date="2020-08" db="EMBL/GenBank/DDBJ databases">
        <title>Multicomponent nature underlies the extraordinary mechanical properties of spider dragline silk.</title>
        <authorList>
            <person name="Kono N."/>
            <person name="Nakamura H."/>
            <person name="Mori M."/>
            <person name="Yoshida Y."/>
            <person name="Ohtoshi R."/>
            <person name="Malay A.D."/>
            <person name="Moran D.A.P."/>
            <person name="Tomita M."/>
            <person name="Numata K."/>
            <person name="Arakawa K."/>
        </authorList>
    </citation>
    <scope>NUCLEOTIDE SEQUENCE</scope>
</reference>
<dbReference type="EMBL" id="BMAU01021305">
    <property type="protein sequence ID" value="GFY11370.1"/>
    <property type="molecule type" value="Genomic_DNA"/>
</dbReference>
<dbReference type="Proteomes" id="UP000887159">
    <property type="component" value="Unassembled WGS sequence"/>
</dbReference>
<organism evidence="1 2">
    <name type="scientific">Trichonephila clavipes</name>
    <name type="common">Golden silk orbweaver</name>
    <name type="synonym">Nephila clavipes</name>
    <dbReference type="NCBI Taxonomy" id="2585209"/>
    <lineage>
        <taxon>Eukaryota</taxon>
        <taxon>Metazoa</taxon>
        <taxon>Ecdysozoa</taxon>
        <taxon>Arthropoda</taxon>
        <taxon>Chelicerata</taxon>
        <taxon>Arachnida</taxon>
        <taxon>Araneae</taxon>
        <taxon>Araneomorphae</taxon>
        <taxon>Entelegynae</taxon>
        <taxon>Araneoidea</taxon>
        <taxon>Nephilidae</taxon>
        <taxon>Trichonephila</taxon>
    </lineage>
</organism>
<name>A0A8X6SHN2_TRICX</name>
<protein>
    <submittedName>
        <fullName evidence="1">Uncharacterized protein</fullName>
    </submittedName>
</protein>
<dbReference type="AlphaFoldDB" id="A0A8X6SHN2"/>
<proteinExistence type="predicted"/>